<reference evidence="3" key="1">
    <citation type="journal article" date="2022" name="Plant J.">
        <title>Strategies of tolerance reflected in two North American maple genomes.</title>
        <authorList>
            <person name="McEvoy S.L."/>
            <person name="Sezen U.U."/>
            <person name="Trouern-Trend A."/>
            <person name="McMahon S.M."/>
            <person name="Schaberg P.G."/>
            <person name="Yang J."/>
            <person name="Wegrzyn J.L."/>
            <person name="Swenson N.G."/>
        </authorList>
    </citation>
    <scope>NUCLEOTIDE SEQUENCE</scope>
    <source>
        <strain evidence="3">91603</strain>
    </source>
</reference>
<reference evidence="3" key="2">
    <citation type="submission" date="2023-02" db="EMBL/GenBank/DDBJ databases">
        <authorList>
            <person name="Swenson N.G."/>
            <person name="Wegrzyn J.L."/>
            <person name="Mcevoy S.L."/>
        </authorList>
    </citation>
    <scope>NUCLEOTIDE SEQUENCE</scope>
    <source>
        <strain evidence="3">91603</strain>
        <tissue evidence="3">Leaf</tissue>
    </source>
</reference>
<evidence type="ECO:0000313" key="3">
    <source>
        <dbReference type="EMBL" id="KAI9161638.1"/>
    </source>
</evidence>
<dbReference type="Proteomes" id="UP001064489">
    <property type="component" value="Chromosome 2"/>
</dbReference>
<name>A0AAD5NK36_ACENE</name>
<comment type="subcellular location">
    <subcellularLocation>
        <location evidence="1">Nucleus</location>
    </subcellularLocation>
</comment>
<dbReference type="PANTHER" id="PTHR12565:SF461">
    <property type="entry name" value="TRANSCRIPTION FACTOR BHLH75-LIKE"/>
    <property type="match status" value="1"/>
</dbReference>
<protein>
    <submittedName>
        <fullName evidence="3">Uncharacterized protein</fullName>
    </submittedName>
</protein>
<evidence type="ECO:0000256" key="1">
    <source>
        <dbReference type="ARBA" id="ARBA00004123"/>
    </source>
</evidence>
<dbReference type="AlphaFoldDB" id="A0AAD5NK36"/>
<dbReference type="EMBL" id="JAJSOW010000106">
    <property type="protein sequence ID" value="KAI9161638.1"/>
    <property type="molecule type" value="Genomic_DNA"/>
</dbReference>
<evidence type="ECO:0000256" key="2">
    <source>
        <dbReference type="ARBA" id="ARBA00023242"/>
    </source>
</evidence>
<sequence>MYVFRLVFRIQHRRCHKTMGMAGTLEEIINYVHSLQNQVEFLSMELAAACSSPMTQTLKPKLIERPREPIHMSQWRWRDGQEKDMEIITVATTQHGPFDSTFLAPLFSIATQHMYMLHIYASLSGISEMCFQIILPM</sequence>
<comment type="caution">
    <text evidence="3">The sequence shown here is derived from an EMBL/GenBank/DDBJ whole genome shotgun (WGS) entry which is preliminary data.</text>
</comment>
<organism evidence="3 4">
    <name type="scientific">Acer negundo</name>
    <name type="common">Box elder</name>
    <dbReference type="NCBI Taxonomy" id="4023"/>
    <lineage>
        <taxon>Eukaryota</taxon>
        <taxon>Viridiplantae</taxon>
        <taxon>Streptophyta</taxon>
        <taxon>Embryophyta</taxon>
        <taxon>Tracheophyta</taxon>
        <taxon>Spermatophyta</taxon>
        <taxon>Magnoliopsida</taxon>
        <taxon>eudicotyledons</taxon>
        <taxon>Gunneridae</taxon>
        <taxon>Pentapetalae</taxon>
        <taxon>rosids</taxon>
        <taxon>malvids</taxon>
        <taxon>Sapindales</taxon>
        <taxon>Sapindaceae</taxon>
        <taxon>Hippocastanoideae</taxon>
        <taxon>Acereae</taxon>
        <taxon>Acer</taxon>
    </lineage>
</organism>
<dbReference type="GO" id="GO:0005634">
    <property type="term" value="C:nucleus"/>
    <property type="evidence" value="ECO:0007669"/>
    <property type="project" value="UniProtKB-SubCell"/>
</dbReference>
<proteinExistence type="predicted"/>
<keyword evidence="4" id="KW-1185">Reference proteome</keyword>
<dbReference type="InterPro" id="IPR024097">
    <property type="entry name" value="bHLH_ZIP_TF"/>
</dbReference>
<evidence type="ECO:0000313" key="4">
    <source>
        <dbReference type="Proteomes" id="UP001064489"/>
    </source>
</evidence>
<dbReference type="PANTHER" id="PTHR12565">
    <property type="entry name" value="STEROL REGULATORY ELEMENT-BINDING PROTEIN"/>
    <property type="match status" value="1"/>
</dbReference>
<dbReference type="GO" id="GO:0003700">
    <property type="term" value="F:DNA-binding transcription factor activity"/>
    <property type="evidence" value="ECO:0007669"/>
    <property type="project" value="TreeGrafter"/>
</dbReference>
<accession>A0AAD5NK36</accession>
<gene>
    <name evidence="3" type="ORF">LWI28_019259</name>
</gene>
<keyword evidence="2" id="KW-0539">Nucleus</keyword>